<dbReference type="AlphaFoldDB" id="A0A080M733"/>
<proteinExistence type="predicted"/>
<gene>
    <name evidence="1" type="ORF">AW09_001853</name>
</gene>
<protein>
    <submittedName>
        <fullName evidence="1">Uncharacterized protein</fullName>
    </submittedName>
</protein>
<reference evidence="1 2" key="1">
    <citation type="submission" date="2014-02" db="EMBL/GenBank/DDBJ databases">
        <title>Expanding our view of genomic diversity in Candidatus Accumulibacter clades.</title>
        <authorList>
            <person name="Skennerton C.T."/>
            <person name="Barr J.J."/>
            <person name="Slater F.R."/>
            <person name="Bond P.L."/>
            <person name="Tyson G.W."/>
        </authorList>
    </citation>
    <scope>NUCLEOTIDE SEQUENCE [LARGE SCALE GENOMIC DNA]</scope>
    <source>
        <strain evidence="2">BA-91</strain>
    </source>
</reference>
<comment type="caution">
    <text evidence="1">The sequence shown here is derived from an EMBL/GenBank/DDBJ whole genome shotgun (WGS) entry which is preliminary data.</text>
</comment>
<dbReference type="Proteomes" id="UP000020077">
    <property type="component" value="Unassembled WGS sequence"/>
</dbReference>
<evidence type="ECO:0000313" key="2">
    <source>
        <dbReference type="Proteomes" id="UP000020077"/>
    </source>
</evidence>
<evidence type="ECO:0000313" key="1">
    <source>
        <dbReference type="EMBL" id="KFB72934.1"/>
    </source>
</evidence>
<dbReference type="EMBL" id="JDVG02000316">
    <property type="protein sequence ID" value="KFB72934.1"/>
    <property type="molecule type" value="Genomic_DNA"/>
</dbReference>
<sequence length="53" mass="5874">MTGNTDALSNFLGFCQVNLCFRLFCCEGGETGGQENRECRCTNHVQTPIDNND</sequence>
<accession>A0A080M733</accession>
<name>A0A080M733_9PROT</name>
<organism evidence="1 2">
    <name type="scientific">Candidatus Accumulibacter phosphatis</name>
    <dbReference type="NCBI Taxonomy" id="327160"/>
    <lineage>
        <taxon>Bacteria</taxon>
        <taxon>Pseudomonadati</taxon>
        <taxon>Pseudomonadota</taxon>
        <taxon>Betaproteobacteria</taxon>
        <taxon>Candidatus Accumulibacter</taxon>
    </lineage>
</organism>